<dbReference type="CDD" id="cd00190">
    <property type="entry name" value="Tryp_SPc"/>
    <property type="match status" value="1"/>
</dbReference>
<feature type="domain" description="Peptidase S1" evidence="5">
    <location>
        <begin position="45"/>
        <end position="302"/>
    </location>
</feature>
<dbReference type="GeneID" id="115264319"/>
<evidence type="ECO:0000313" key="6">
    <source>
        <dbReference type="EnsemblMetazoa" id="AALFPA23_009840.P13613"/>
    </source>
</evidence>
<comment type="similarity">
    <text evidence="3">Belongs to the peptidase S1 family. CLIP subfamily.</text>
</comment>
<dbReference type="InterPro" id="IPR018114">
    <property type="entry name" value="TRYPSIN_HIS"/>
</dbReference>
<keyword evidence="1" id="KW-1015">Disulfide bond</keyword>
<reference evidence="6" key="2">
    <citation type="submission" date="2025-05" db="UniProtKB">
        <authorList>
            <consortium name="EnsemblMetazoa"/>
        </authorList>
    </citation>
    <scope>IDENTIFICATION</scope>
    <source>
        <strain evidence="6">Foshan</strain>
    </source>
</reference>
<dbReference type="InterPro" id="IPR051487">
    <property type="entry name" value="Ser/Thr_Proteases_Immune/Dev"/>
</dbReference>
<reference evidence="7" key="1">
    <citation type="journal article" date="2015" name="Proc. Natl. Acad. Sci. U.S.A.">
        <title>Genome sequence of the Asian Tiger mosquito, Aedes albopictus, reveals insights into its biology, genetics, and evolution.</title>
        <authorList>
            <person name="Chen X.G."/>
            <person name="Jiang X."/>
            <person name="Gu J."/>
            <person name="Xu M."/>
            <person name="Wu Y."/>
            <person name="Deng Y."/>
            <person name="Zhang C."/>
            <person name="Bonizzoni M."/>
            <person name="Dermauw W."/>
            <person name="Vontas J."/>
            <person name="Armbruster P."/>
            <person name="Huang X."/>
            <person name="Yang Y."/>
            <person name="Zhang H."/>
            <person name="He W."/>
            <person name="Peng H."/>
            <person name="Liu Y."/>
            <person name="Wu K."/>
            <person name="Chen J."/>
            <person name="Lirakis M."/>
            <person name="Topalis P."/>
            <person name="Van Leeuwen T."/>
            <person name="Hall A.B."/>
            <person name="Jiang X."/>
            <person name="Thorpe C."/>
            <person name="Mueller R.L."/>
            <person name="Sun C."/>
            <person name="Waterhouse R.M."/>
            <person name="Yan G."/>
            <person name="Tu Z.J."/>
            <person name="Fang X."/>
            <person name="James A.A."/>
        </authorList>
    </citation>
    <scope>NUCLEOTIDE SEQUENCE [LARGE SCALE GENOMIC DNA]</scope>
    <source>
        <strain evidence="7">Foshan</strain>
    </source>
</reference>
<dbReference type="InterPro" id="IPR001254">
    <property type="entry name" value="Trypsin_dom"/>
</dbReference>
<dbReference type="EnsemblMetazoa" id="AALFPA23_009840.R13613">
    <property type="protein sequence ID" value="AALFPA23_009840.P13613"/>
    <property type="gene ID" value="AALFPA23_009840"/>
</dbReference>
<dbReference type="InterPro" id="IPR009003">
    <property type="entry name" value="Peptidase_S1_PA"/>
</dbReference>
<dbReference type="SUPFAM" id="SSF50494">
    <property type="entry name" value="Trypsin-like serine proteases"/>
    <property type="match status" value="1"/>
</dbReference>
<feature type="chain" id="PRO_5046646500" description="Peptidase S1 domain-containing protein" evidence="4">
    <location>
        <begin position="27"/>
        <end position="305"/>
    </location>
</feature>
<evidence type="ECO:0000259" key="5">
    <source>
        <dbReference type="PROSITE" id="PS50240"/>
    </source>
</evidence>
<keyword evidence="7" id="KW-1185">Reference proteome</keyword>
<protein>
    <recommendedName>
        <fullName evidence="5">Peptidase S1 domain-containing protein</fullName>
    </recommendedName>
</protein>
<dbReference type="RefSeq" id="XP_062703234.1">
    <property type="nucleotide sequence ID" value="XM_062847250.1"/>
</dbReference>
<evidence type="ECO:0000313" key="7">
    <source>
        <dbReference type="Proteomes" id="UP000069940"/>
    </source>
</evidence>
<keyword evidence="2" id="KW-0325">Glycoprotein</keyword>
<evidence type="ECO:0000256" key="3">
    <source>
        <dbReference type="ARBA" id="ARBA00024195"/>
    </source>
</evidence>
<organism evidence="6 7">
    <name type="scientific">Aedes albopictus</name>
    <name type="common">Asian tiger mosquito</name>
    <name type="synonym">Stegomyia albopicta</name>
    <dbReference type="NCBI Taxonomy" id="7160"/>
    <lineage>
        <taxon>Eukaryota</taxon>
        <taxon>Metazoa</taxon>
        <taxon>Ecdysozoa</taxon>
        <taxon>Arthropoda</taxon>
        <taxon>Hexapoda</taxon>
        <taxon>Insecta</taxon>
        <taxon>Pterygota</taxon>
        <taxon>Neoptera</taxon>
        <taxon>Endopterygota</taxon>
        <taxon>Diptera</taxon>
        <taxon>Nematocera</taxon>
        <taxon>Culicoidea</taxon>
        <taxon>Culicidae</taxon>
        <taxon>Culicinae</taxon>
        <taxon>Aedini</taxon>
        <taxon>Aedes</taxon>
        <taxon>Stegomyia</taxon>
    </lineage>
</organism>
<dbReference type="InterPro" id="IPR001314">
    <property type="entry name" value="Peptidase_S1A"/>
</dbReference>
<dbReference type="PROSITE" id="PS50240">
    <property type="entry name" value="TRYPSIN_DOM"/>
    <property type="match status" value="1"/>
</dbReference>
<sequence length="305" mass="34109">MRSVLPISYLIGSIWTVAVLLGEVQGRANFNLLPKNCGMSVTDRVSHGNATFVYEHPWVAVIRYTEKEKILDRCAGSLINERYVLTAAHCIRNLKLHSVILGEHTKSQERDCSEFYDTTGSLTEIYCADAVEEFGIESFEYHAEFNRPRFRNDIGLLRLNRSVIMNDHIQPICLPVTAKLRRLTSSNFIAVGWGRTKNDAALDVLTGVIQLRVDNEACQEIYDRSWVNVQLGSKQMCAGSENGVNPCKGFGGGPLGFFAHHDGTRFVQVGIVSFGLDRCESNVPGVYTLVSEYMDWILAKIQPLS</sequence>
<dbReference type="Gene3D" id="2.40.10.10">
    <property type="entry name" value="Trypsin-like serine proteases"/>
    <property type="match status" value="2"/>
</dbReference>
<feature type="signal peptide" evidence="4">
    <location>
        <begin position="1"/>
        <end position="26"/>
    </location>
</feature>
<dbReference type="Pfam" id="PF00089">
    <property type="entry name" value="Trypsin"/>
    <property type="match status" value="1"/>
</dbReference>
<dbReference type="SMART" id="SM00020">
    <property type="entry name" value="Tryp_SPc"/>
    <property type="match status" value="1"/>
</dbReference>
<dbReference type="PROSITE" id="PS00134">
    <property type="entry name" value="TRYPSIN_HIS"/>
    <property type="match status" value="1"/>
</dbReference>
<evidence type="ECO:0000256" key="4">
    <source>
        <dbReference type="SAM" id="SignalP"/>
    </source>
</evidence>
<dbReference type="InterPro" id="IPR043504">
    <property type="entry name" value="Peptidase_S1_PA_chymotrypsin"/>
</dbReference>
<name>A0ABM1YJX1_AEDAL</name>
<evidence type="ECO:0000256" key="2">
    <source>
        <dbReference type="ARBA" id="ARBA00023180"/>
    </source>
</evidence>
<evidence type="ECO:0000256" key="1">
    <source>
        <dbReference type="ARBA" id="ARBA00023157"/>
    </source>
</evidence>
<proteinExistence type="inferred from homology"/>
<keyword evidence="4" id="KW-0732">Signal</keyword>
<dbReference type="PRINTS" id="PR00722">
    <property type="entry name" value="CHYMOTRYPSIN"/>
</dbReference>
<accession>A0ABM1YJX1</accession>
<dbReference type="Proteomes" id="UP000069940">
    <property type="component" value="Unassembled WGS sequence"/>
</dbReference>
<dbReference type="PANTHER" id="PTHR24256">
    <property type="entry name" value="TRYPTASE-RELATED"/>
    <property type="match status" value="1"/>
</dbReference>